<dbReference type="Pfam" id="PF02397">
    <property type="entry name" value="Bac_transf"/>
    <property type="match status" value="1"/>
</dbReference>
<keyword evidence="2" id="KW-0472">Membrane</keyword>
<keyword evidence="2" id="KW-1133">Transmembrane helix</keyword>
<organism evidence="4 5">
    <name type="scientific">Haoranjiania flava</name>
    <dbReference type="NCBI Taxonomy" id="1856322"/>
    <lineage>
        <taxon>Bacteria</taxon>
        <taxon>Pseudomonadati</taxon>
        <taxon>Bacteroidota</taxon>
        <taxon>Chitinophagia</taxon>
        <taxon>Chitinophagales</taxon>
        <taxon>Chitinophagaceae</taxon>
        <taxon>Haoranjiania</taxon>
    </lineage>
</organism>
<proteinExistence type="inferred from homology"/>
<feature type="domain" description="Bacterial sugar transferase" evidence="3">
    <location>
        <begin position="169"/>
        <end position="366"/>
    </location>
</feature>
<dbReference type="EMBL" id="JAOTPL010000007">
    <property type="protein sequence ID" value="MCU7694191.1"/>
    <property type="molecule type" value="Genomic_DNA"/>
</dbReference>
<dbReference type="InterPro" id="IPR003362">
    <property type="entry name" value="Bact_transf"/>
</dbReference>
<comment type="caution">
    <text evidence="4">The sequence shown here is derived from an EMBL/GenBank/DDBJ whole genome shotgun (WGS) entry which is preliminary data.</text>
</comment>
<evidence type="ECO:0000256" key="1">
    <source>
        <dbReference type="ARBA" id="ARBA00006464"/>
    </source>
</evidence>
<name>A0AAE3INE4_9BACT</name>
<dbReference type="PANTHER" id="PTHR30576">
    <property type="entry name" value="COLANIC BIOSYNTHESIS UDP-GLUCOSE LIPID CARRIER TRANSFERASE"/>
    <property type="match status" value="1"/>
</dbReference>
<gene>
    <name evidence="4" type="ORF">OD355_06660</name>
</gene>
<evidence type="ECO:0000313" key="5">
    <source>
        <dbReference type="Proteomes" id="UP001209317"/>
    </source>
</evidence>
<comment type="similarity">
    <text evidence="1">Belongs to the bacterial sugar transferase family.</text>
</comment>
<feature type="transmembrane region" description="Helical" evidence="2">
    <location>
        <begin position="175"/>
        <end position="196"/>
    </location>
</feature>
<protein>
    <submittedName>
        <fullName evidence="4">Sugar transferase</fullName>
    </submittedName>
</protein>
<dbReference type="InterPro" id="IPR011006">
    <property type="entry name" value="CheY-like_superfamily"/>
</dbReference>
<dbReference type="RefSeq" id="WP_263037677.1">
    <property type="nucleotide sequence ID" value="NZ_JAOTPL010000007.1"/>
</dbReference>
<evidence type="ECO:0000256" key="2">
    <source>
        <dbReference type="SAM" id="Phobius"/>
    </source>
</evidence>
<evidence type="ECO:0000313" key="4">
    <source>
        <dbReference type="EMBL" id="MCU7694191.1"/>
    </source>
</evidence>
<keyword evidence="2" id="KW-0812">Transmembrane</keyword>
<keyword evidence="4" id="KW-0808">Transferase</keyword>
<accession>A0AAE3INE4</accession>
<dbReference type="GO" id="GO:0016780">
    <property type="term" value="F:phosphotransferase activity, for other substituted phosphate groups"/>
    <property type="evidence" value="ECO:0007669"/>
    <property type="project" value="TreeGrafter"/>
</dbReference>
<dbReference type="SUPFAM" id="SSF52172">
    <property type="entry name" value="CheY-like"/>
    <property type="match status" value="1"/>
</dbReference>
<reference evidence="4" key="1">
    <citation type="submission" date="2022-10" db="EMBL/GenBank/DDBJ databases">
        <authorList>
            <person name="Kim H.S."/>
            <person name="Kim J.-S."/>
            <person name="Suh M.K."/>
            <person name="Eom M.K."/>
            <person name="Lee J.-S."/>
        </authorList>
    </citation>
    <scope>NUCLEOTIDE SEQUENCE</scope>
    <source>
        <strain evidence="4">LIP-5</strain>
    </source>
</reference>
<dbReference type="Proteomes" id="UP001209317">
    <property type="component" value="Unassembled WGS sequence"/>
</dbReference>
<keyword evidence="5" id="KW-1185">Reference proteome</keyword>
<dbReference type="AlphaFoldDB" id="A0AAE3INE4"/>
<dbReference type="PANTHER" id="PTHR30576:SF0">
    <property type="entry name" value="UNDECAPRENYL-PHOSPHATE N-ACETYLGALACTOSAMINYL 1-PHOSPHATE TRANSFERASE-RELATED"/>
    <property type="match status" value="1"/>
</dbReference>
<evidence type="ECO:0000259" key="3">
    <source>
        <dbReference type="Pfam" id="PF02397"/>
    </source>
</evidence>
<sequence length="371" mass="41878">MKFQTYSPTDYLTPPVSKEFIGVDKIACIGKGNLCQLSQELSGHYNCEIRMYPHLRSFVSEALQSCILDISSVVLIETDSIADIDAIRQMRKNPVFASTIIILLSSNECQFSKEYLISAKVDDVYKYPFDTSTIVKRINFLIRCKLIKPSALPEENKKASWQINSVYSRVFDICVSSALLIMLLPLFVVVAILIRLESKGAVIYKSKRAGAGYKIFDFYKFRSMVTDAEKKLQDLSKTNNQYAGESANGGEAFVKILNDPRVTKVGAFLRKTSIDELPQLFNVLKGDMSIVGNRPLPLYEAEKLTSDEFAMRFLGPAGITGLWQVSKRGNANMSDLERKQLDNYYAQNNCLLMDMKILLRTFPALLQKEKV</sequence>